<evidence type="ECO:0008006" key="3">
    <source>
        <dbReference type="Google" id="ProtNLM"/>
    </source>
</evidence>
<dbReference type="AlphaFoldDB" id="A0AA87IIZ1"/>
<organism evidence="1 2">
    <name type="scientific">Planococcus antarcticus DSM 14505</name>
    <dbReference type="NCBI Taxonomy" id="1185653"/>
    <lineage>
        <taxon>Bacteria</taxon>
        <taxon>Bacillati</taxon>
        <taxon>Bacillota</taxon>
        <taxon>Bacilli</taxon>
        <taxon>Bacillales</taxon>
        <taxon>Caryophanaceae</taxon>
        <taxon>Planococcus</taxon>
    </lineage>
</organism>
<accession>A0AA87IIZ1</accession>
<proteinExistence type="predicted"/>
<dbReference type="Proteomes" id="UP000004725">
    <property type="component" value="Unassembled WGS sequence"/>
</dbReference>
<reference evidence="1 2" key="1">
    <citation type="journal article" date="2012" name="J. Bacteriol.">
        <title>Genome Sequence of the Antarctic Psychrophile Bacterium Planococcus antarcticus DSM 14505.</title>
        <authorList>
            <person name="Margolles A."/>
            <person name="Gueimonde M."/>
            <person name="Sanchez B."/>
        </authorList>
    </citation>
    <scope>NUCLEOTIDE SEQUENCE [LARGE SCALE GENOMIC DNA]</scope>
    <source>
        <strain evidence="1 2">DSM 14505</strain>
    </source>
</reference>
<name>A0AA87IIZ1_9BACL</name>
<comment type="caution">
    <text evidence="1">The sequence shown here is derived from an EMBL/GenBank/DDBJ whole genome shotgun (WGS) entry which is preliminary data.</text>
</comment>
<gene>
    <name evidence="1" type="ORF">A1A1_16890</name>
</gene>
<evidence type="ECO:0000313" key="1">
    <source>
        <dbReference type="EMBL" id="EIM05297.1"/>
    </source>
</evidence>
<evidence type="ECO:0000313" key="2">
    <source>
        <dbReference type="Proteomes" id="UP000004725"/>
    </source>
</evidence>
<sequence length="42" mass="5053">MGEKYGFIETTIEFALKRPELKEPLLKLFEKILQEEKDRDLL</sequence>
<dbReference type="EMBL" id="AJYB01000081">
    <property type="protein sequence ID" value="EIM05297.1"/>
    <property type="molecule type" value="Genomic_DNA"/>
</dbReference>
<protein>
    <recommendedName>
        <fullName evidence="3">UTP--glucose-1-phosphate uridylyltransferase</fullName>
    </recommendedName>
</protein>